<reference evidence="1" key="1">
    <citation type="journal article" date="2023" name="Mol. Biol. Evol.">
        <title>Third-Generation Sequencing Reveals the Adaptive Role of the Epigenome in Three Deep-Sea Polychaetes.</title>
        <authorList>
            <person name="Perez M."/>
            <person name="Aroh O."/>
            <person name="Sun Y."/>
            <person name="Lan Y."/>
            <person name="Juniper S.K."/>
            <person name="Young C.R."/>
            <person name="Angers B."/>
            <person name="Qian P.Y."/>
        </authorList>
    </citation>
    <scope>NUCLEOTIDE SEQUENCE</scope>
    <source>
        <strain evidence="1">R07B-5</strain>
    </source>
</reference>
<proteinExistence type="predicted"/>
<protein>
    <submittedName>
        <fullName evidence="1">Uncharacterized protein</fullName>
    </submittedName>
</protein>
<keyword evidence="2" id="KW-1185">Reference proteome</keyword>
<sequence>MGGRLCKHLKTQADKETVDMAAMMESLGPFVSSMPKSCVRDLWTKRPMAADDILKLAKSSMMDKFQSRSMMQKLMQQKSNKLSFEDKLQLAQSQLIEVMGSREFTAIKQEEPRKRQSFFMSVIRAKIDKRMKQAAMKSGMNQKALHAKIMQSVLKPSLQNVLTVDLMRPIGETVDEETMRKLVETPDLLGCVSNREMRTINKNVLCNQSQADDIDMFRDLTEAQRRLVYERCQDGAQAKDLPASVLSTMTSTEIEETMNKMEPAEVEEFVKKLNQEEQLLNGDQVGGHSTCSVLGLCRAQLLRGRALDSRLREPGFCHVKTLGTFIHST</sequence>
<evidence type="ECO:0000313" key="2">
    <source>
        <dbReference type="Proteomes" id="UP001209878"/>
    </source>
</evidence>
<comment type="caution">
    <text evidence="1">The sequence shown here is derived from an EMBL/GenBank/DDBJ whole genome shotgun (WGS) entry which is preliminary data.</text>
</comment>
<accession>A0AAD9JVX5</accession>
<dbReference type="Proteomes" id="UP001209878">
    <property type="component" value="Unassembled WGS sequence"/>
</dbReference>
<organism evidence="1 2">
    <name type="scientific">Ridgeia piscesae</name>
    <name type="common">Tubeworm</name>
    <dbReference type="NCBI Taxonomy" id="27915"/>
    <lineage>
        <taxon>Eukaryota</taxon>
        <taxon>Metazoa</taxon>
        <taxon>Spiralia</taxon>
        <taxon>Lophotrochozoa</taxon>
        <taxon>Annelida</taxon>
        <taxon>Polychaeta</taxon>
        <taxon>Sedentaria</taxon>
        <taxon>Canalipalpata</taxon>
        <taxon>Sabellida</taxon>
        <taxon>Siboglinidae</taxon>
        <taxon>Ridgeia</taxon>
    </lineage>
</organism>
<dbReference type="EMBL" id="JAODUO010001676">
    <property type="protein sequence ID" value="KAK2159974.1"/>
    <property type="molecule type" value="Genomic_DNA"/>
</dbReference>
<evidence type="ECO:0000313" key="1">
    <source>
        <dbReference type="EMBL" id="KAK2159974.1"/>
    </source>
</evidence>
<name>A0AAD9JVX5_RIDPI</name>
<dbReference type="AlphaFoldDB" id="A0AAD9JVX5"/>
<gene>
    <name evidence="1" type="ORF">NP493_1676g00000</name>
</gene>